<gene>
    <name evidence="1" type="ORF">CBZ_07240</name>
</gene>
<name>A0A402DNI2_9CELL</name>
<dbReference type="Proteomes" id="UP000289954">
    <property type="component" value="Unassembled WGS sequence"/>
</dbReference>
<protein>
    <submittedName>
        <fullName evidence="1">Uncharacterized protein</fullName>
    </submittedName>
</protein>
<dbReference type="EMBL" id="BIMR01000038">
    <property type="protein sequence ID" value="GCE75668.1"/>
    <property type="molecule type" value="Genomic_DNA"/>
</dbReference>
<keyword evidence="2" id="KW-1185">Reference proteome</keyword>
<reference evidence="1 2" key="1">
    <citation type="submission" date="2019-01" db="EMBL/GenBank/DDBJ databases">
        <title>Draft genome sequence of Cellulomonas takizawaensis strain TKZ-21.</title>
        <authorList>
            <person name="Yamamura H."/>
            <person name="Hayashi T."/>
            <person name="Hamada M."/>
            <person name="Serisawa Y."/>
            <person name="Matsuyama K."/>
            <person name="Nakagawa Y."/>
            <person name="Otoguro M."/>
            <person name="Yanagida F."/>
            <person name="Hayakawa M."/>
        </authorList>
    </citation>
    <scope>NUCLEOTIDE SEQUENCE [LARGE SCALE GENOMIC DNA]</scope>
    <source>
        <strain evidence="1 2">NBRC12680</strain>
    </source>
</reference>
<comment type="caution">
    <text evidence="1">The sequence shown here is derived from an EMBL/GenBank/DDBJ whole genome shotgun (WGS) entry which is preliminary data.</text>
</comment>
<sequence length="135" mass="14251">MRCRTGIGEPSVDDVDLLLVYPKGLVSEALAARAALANLVHVRLRVRADVVLLNADEEAESSFASRESARVLEPCGQDPCPSRGPESAPDPCISAVCVSEPRYAHEDAVVTTTSPVLGRSTDGPDGPDLCLGRLL</sequence>
<evidence type="ECO:0000313" key="1">
    <source>
        <dbReference type="EMBL" id="GCE75668.1"/>
    </source>
</evidence>
<evidence type="ECO:0000313" key="2">
    <source>
        <dbReference type="Proteomes" id="UP000289954"/>
    </source>
</evidence>
<proteinExistence type="predicted"/>
<dbReference type="AlphaFoldDB" id="A0A402DNI2"/>
<accession>A0A402DNI2</accession>
<organism evidence="1 2">
    <name type="scientific">Cellulomonas biazotea</name>
    <dbReference type="NCBI Taxonomy" id="1709"/>
    <lineage>
        <taxon>Bacteria</taxon>
        <taxon>Bacillati</taxon>
        <taxon>Actinomycetota</taxon>
        <taxon>Actinomycetes</taxon>
        <taxon>Micrococcales</taxon>
        <taxon>Cellulomonadaceae</taxon>
        <taxon>Cellulomonas</taxon>
    </lineage>
</organism>